<keyword evidence="2" id="KW-0167">Capsid protein</keyword>
<protein>
    <submittedName>
        <fullName evidence="2">CotO family spore coat protein</fullName>
    </submittedName>
</protein>
<feature type="region of interest" description="Disordered" evidence="1">
    <location>
        <begin position="1"/>
        <end position="65"/>
    </location>
</feature>
<gene>
    <name evidence="2" type="ORF">ACFPU1_06755</name>
</gene>
<evidence type="ECO:0000313" key="2">
    <source>
        <dbReference type="EMBL" id="MFC5712475.1"/>
    </source>
</evidence>
<evidence type="ECO:0000313" key="3">
    <source>
        <dbReference type="Proteomes" id="UP001596142"/>
    </source>
</evidence>
<organism evidence="2 3">
    <name type="scientific">Thalassorhabdus alkalitolerans</name>
    <dbReference type="NCBI Taxonomy" id="2282697"/>
    <lineage>
        <taxon>Bacteria</taxon>
        <taxon>Bacillati</taxon>
        <taxon>Bacillota</taxon>
        <taxon>Bacilli</taxon>
        <taxon>Bacillales</taxon>
        <taxon>Bacillaceae</taxon>
        <taxon>Thalassorhabdus</taxon>
    </lineage>
</organism>
<keyword evidence="3" id="KW-1185">Reference proteome</keyword>
<accession>A0ABW0YM13</accession>
<keyword evidence="2" id="KW-0946">Virion</keyword>
<dbReference type="EMBL" id="JBHSOZ010000003">
    <property type="protein sequence ID" value="MFC5712475.1"/>
    <property type="molecule type" value="Genomic_DNA"/>
</dbReference>
<comment type="caution">
    <text evidence="2">The sequence shown here is derived from an EMBL/GenBank/DDBJ whole genome shotgun (WGS) entry which is preliminary data.</text>
</comment>
<sequence>MQQPLYYIDQPQFKSSDAPQQMFAVKRKLSDKKAREERKPKQRKEKGAKNEQKNMNEKEKDILRLEQGQGIEETIKKENRENEELILNKQPDFNVPKEVKETIAYLKTVPHFIHPVITCETDEQYYEGYFKSYQNQTITLETRDTFTTVSVHEKDIKHLAITSL</sequence>
<name>A0ABW0YM13_9BACI</name>
<reference evidence="3" key="1">
    <citation type="journal article" date="2019" name="Int. J. Syst. Evol. Microbiol.">
        <title>The Global Catalogue of Microorganisms (GCM) 10K type strain sequencing project: providing services to taxonomists for standard genome sequencing and annotation.</title>
        <authorList>
            <consortium name="The Broad Institute Genomics Platform"/>
            <consortium name="The Broad Institute Genome Sequencing Center for Infectious Disease"/>
            <person name="Wu L."/>
            <person name="Ma J."/>
        </authorList>
    </citation>
    <scope>NUCLEOTIDE SEQUENCE [LARGE SCALE GENOMIC DNA]</scope>
    <source>
        <strain evidence="3">CECT 7184</strain>
    </source>
</reference>
<dbReference type="Pfam" id="PF14153">
    <property type="entry name" value="Spore_coat_CotO"/>
    <property type="match status" value="1"/>
</dbReference>
<evidence type="ECO:0000256" key="1">
    <source>
        <dbReference type="SAM" id="MobiDB-lite"/>
    </source>
</evidence>
<dbReference type="Proteomes" id="UP001596142">
    <property type="component" value="Unassembled WGS sequence"/>
</dbReference>
<dbReference type="InterPro" id="IPR025439">
    <property type="entry name" value="Spore_coat_CotO"/>
</dbReference>
<proteinExistence type="predicted"/>
<feature type="compositionally biased region" description="Basic and acidic residues" evidence="1">
    <location>
        <begin position="31"/>
        <end position="64"/>
    </location>
</feature>